<evidence type="ECO:0000256" key="1">
    <source>
        <dbReference type="ARBA" id="ARBA00022969"/>
    </source>
</evidence>
<evidence type="ECO:0000313" key="4">
    <source>
        <dbReference type="Proteomes" id="UP000297900"/>
    </source>
</evidence>
<dbReference type="OrthoDB" id="2453696at2"/>
<dbReference type="InterPro" id="IPR017525">
    <property type="entry name" value="SspI"/>
</dbReference>
<keyword evidence="1 2" id="KW-0749">Sporulation</keyword>
<dbReference type="GO" id="GO:0030435">
    <property type="term" value="P:sporulation resulting in formation of a cellular spore"/>
    <property type="evidence" value="ECO:0007669"/>
    <property type="project" value="UniProtKB-KW"/>
</dbReference>
<accession>A0A4Y8LWU1</accession>
<keyword evidence="4" id="KW-1185">Reference proteome</keyword>
<name>A0A4Y8LWU1_9BACL</name>
<dbReference type="RefSeq" id="WP_135153405.1">
    <property type="nucleotide sequence ID" value="NZ_SOMN01000027.1"/>
</dbReference>
<dbReference type="Proteomes" id="UP000297900">
    <property type="component" value="Unassembled WGS sequence"/>
</dbReference>
<comment type="subcellular location">
    <subcellularLocation>
        <location evidence="2">Spore core</location>
    </subcellularLocation>
</comment>
<comment type="induction">
    <text evidence="2">Expressed only in the forespore compartment of sporulating cells.</text>
</comment>
<dbReference type="HAMAP" id="MF_00669">
    <property type="entry name" value="SspI"/>
    <property type="match status" value="1"/>
</dbReference>
<reference evidence="3 4" key="1">
    <citation type="submission" date="2019-03" db="EMBL/GenBank/DDBJ databases">
        <title>Cohnella endophytica sp. nov., a novel endophytic bacterium isolated from bark of Sonneratia apetala.</title>
        <authorList>
            <person name="Tuo L."/>
        </authorList>
    </citation>
    <scope>NUCLEOTIDE SEQUENCE [LARGE SCALE GENOMIC DNA]</scope>
    <source>
        <strain evidence="3 4">CCTCC AB 208254</strain>
    </source>
</reference>
<sequence length="72" mass="7985">MEIDLRQAIIQRVSGKSVDDLTEIIQSSIGGEEMVLPGLGVLFEMIWKDSTAAARKKLATTLHKHLNPQQVK</sequence>
<dbReference type="EMBL" id="SOMN01000027">
    <property type="protein sequence ID" value="TFE24295.1"/>
    <property type="molecule type" value="Genomic_DNA"/>
</dbReference>
<comment type="similarity">
    <text evidence="2">Belongs to the SspI family.</text>
</comment>
<organism evidence="3 4">
    <name type="scientific">Cohnella luojiensis</name>
    <dbReference type="NCBI Taxonomy" id="652876"/>
    <lineage>
        <taxon>Bacteria</taxon>
        <taxon>Bacillati</taxon>
        <taxon>Bacillota</taxon>
        <taxon>Bacilli</taxon>
        <taxon>Bacillales</taxon>
        <taxon>Paenibacillaceae</taxon>
        <taxon>Cohnella</taxon>
    </lineage>
</organism>
<protein>
    <recommendedName>
        <fullName evidence="2">Small, acid-soluble spore protein I</fullName>
        <shortName evidence="2">SASP I</shortName>
    </recommendedName>
</protein>
<dbReference type="Pfam" id="PF14098">
    <property type="entry name" value="SSPI"/>
    <property type="match status" value="1"/>
</dbReference>
<comment type="caution">
    <text evidence="3">The sequence shown here is derived from an EMBL/GenBank/DDBJ whole genome shotgun (WGS) entry which is preliminary data.</text>
</comment>
<dbReference type="GO" id="GO:0030436">
    <property type="term" value="P:asexual sporulation"/>
    <property type="evidence" value="ECO:0007669"/>
    <property type="project" value="UniProtKB-UniRule"/>
</dbReference>
<evidence type="ECO:0000256" key="2">
    <source>
        <dbReference type="HAMAP-Rule" id="MF_00669"/>
    </source>
</evidence>
<evidence type="ECO:0000313" key="3">
    <source>
        <dbReference type="EMBL" id="TFE24295.1"/>
    </source>
</evidence>
<dbReference type="AlphaFoldDB" id="A0A4Y8LWU1"/>
<proteinExistence type="evidence at transcript level"/>
<gene>
    <name evidence="2" type="primary">sspI</name>
    <name evidence="3" type="ORF">E2980_16830</name>
</gene>